<accession>A0ABS9EA99</accession>
<organism evidence="1 2">
    <name type="scientific">Maritalea mediterranea</name>
    <dbReference type="NCBI Taxonomy" id="2909667"/>
    <lineage>
        <taxon>Bacteria</taxon>
        <taxon>Pseudomonadati</taxon>
        <taxon>Pseudomonadota</taxon>
        <taxon>Alphaproteobacteria</taxon>
        <taxon>Hyphomicrobiales</taxon>
        <taxon>Devosiaceae</taxon>
        <taxon>Maritalea</taxon>
    </lineage>
</organism>
<proteinExistence type="predicted"/>
<evidence type="ECO:0000313" key="2">
    <source>
        <dbReference type="Proteomes" id="UP001201217"/>
    </source>
</evidence>
<protein>
    <recommendedName>
        <fullName evidence="3">Tail tubular protein A</fullName>
    </recommendedName>
</protein>
<comment type="caution">
    <text evidence="1">The sequence shown here is derived from an EMBL/GenBank/DDBJ whole genome shotgun (WGS) entry which is preliminary data.</text>
</comment>
<dbReference type="Pfam" id="PF17212">
    <property type="entry name" value="Tube"/>
    <property type="match status" value="1"/>
</dbReference>
<dbReference type="EMBL" id="JAKGTI010000004">
    <property type="protein sequence ID" value="MCF4099788.1"/>
    <property type="molecule type" value="Genomic_DNA"/>
</dbReference>
<name>A0ABS9EA99_9HYPH</name>
<reference evidence="1 2" key="1">
    <citation type="submission" date="2022-01" db="EMBL/GenBank/DDBJ databases">
        <title>Maritalea mediterranea sp. nov., isolated from marine plastic residues from the Malva-rosa beach (Valencia, Spain).</title>
        <authorList>
            <person name="Vidal-Verdu A."/>
            <person name="Molina-Menor E."/>
            <person name="Pascual J."/>
            <person name="Pereto J."/>
            <person name="Porcar M."/>
        </authorList>
    </citation>
    <scope>NUCLEOTIDE SEQUENCE [LARGE SCALE GENOMIC DNA]</scope>
    <source>
        <strain evidence="1 2">P4.10X</strain>
    </source>
</reference>
<keyword evidence="2" id="KW-1185">Reference proteome</keyword>
<dbReference type="InterPro" id="IPR033767">
    <property type="entry name" value="Tail_Gp11"/>
</dbReference>
<dbReference type="RefSeq" id="WP_236115532.1">
    <property type="nucleotide sequence ID" value="NZ_JAKGTI010000004.1"/>
</dbReference>
<evidence type="ECO:0000313" key="1">
    <source>
        <dbReference type="EMBL" id="MCF4099788.1"/>
    </source>
</evidence>
<dbReference type="Proteomes" id="UP001201217">
    <property type="component" value="Unassembled WGS sequence"/>
</dbReference>
<gene>
    <name evidence="1" type="ORF">L1I42_14935</name>
</gene>
<sequence length="191" mass="21163">MSELDAVNLILKNLQEAPVNTLSGELPLDASQALVTLTEISHEVQKRGWYFNTEYFRLAPNVNKEIPLPASTLSVTTTGSSKGTPVQMRQGKLYNMTPFQSGFRFETPVELKLTLGLEFDDLPPSARSYIAHRAARVTAVRELGDQLTYKEDLDDETRAYAELHAEQLRHQPVSLAQSPSVASVVYPTGSN</sequence>
<evidence type="ECO:0008006" key="3">
    <source>
        <dbReference type="Google" id="ProtNLM"/>
    </source>
</evidence>